<sequence>MQGYGLSARGAANVDAVWPRISKAATEREHAEQPCIDLATSENWLIRKELIDFYKKAVQDGLSDRHLSYQNGLAGDTDLLEALVGFFNSYFRPCIPVTQEHLSTAPGSTFCLDSLLYNTCEAGDGLLILTPCWSGFDWLVSVKSGVQPVFVTLNNLEGALTLEVIPALEAAFSSSPHPVKALLFTNPNNPIGQCYPVEVIKDVIRFCNQRKIHLISDEIYALSSFQNPELKDPTPFVSILELDIKALGCDPSRVHMIWSTSKDLGSSGMRMGCCVTQKNRPLATGLALTSTTQMSCLTAIATASLLKSPELPRLLELNSQRLADAYQRTTAILKSHGLPYIPVNHGPFVFFRIDPNAQTSEEEAKIIQKCKQAGVTVSAGRSYHLPEAAKGWARMNFAIAPGVLDEALGRFCSGLECRELNSS</sequence>
<proteinExistence type="inferred from homology"/>
<dbReference type="GeneID" id="19274684"/>
<dbReference type="STRING" id="1229662.W3WUW9"/>
<dbReference type="InterPro" id="IPR004839">
    <property type="entry name" value="Aminotransferase_I/II_large"/>
</dbReference>
<dbReference type="HOGENOM" id="CLU_017584_1_2_1"/>
<dbReference type="CDD" id="cd00609">
    <property type="entry name" value="AAT_like"/>
    <property type="match status" value="1"/>
</dbReference>
<dbReference type="PANTHER" id="PTHR43795">
    <property type="entry name" value="BIFUNCTIONAL ASPARTATE AMINOTRANSFERASE AND GLUTAMATE/ASPARTATE-PREPHENATE AMINOTRANSFERASE-RELATED"/>
    <property type="match status" value="1"/>
</dbReference>
<keyword evidence="8" id="KW-1185">Reference proteome</keyword>
<dbReference type="OrthoDB" id="7042322at2759"/>
<dbReference type="Gene3D" id="3.40.640.10">
    <property type="entry name" value="Type I PLP-dependent aspartate aminotransferase-like (Major domain)"/>
    <property type="match status" value="1"/>
</dbReference>
<dbReference type="InParanoid" id="W3WUW9"/>
<dbReference type="InterPro" id="IPR050478">
    <property type="entry name" value="Ethylene_sulfur-biosynth"/>
</dbReference>
<dbReference type="PRINTS" id="PR00753">
    <property type="entry name" value="ACCSYNTHASE"/>
</dbReference>
<organism evidence="7 8">
    <name type="scientific">Pestalotiopsis fici (strain W106-1 / CGMCC3.15140)</name>
    <dbReference type="NCBI Taxonomy" id="1229662"/>
    <lineage>
        <taxon>Eukaryota</taxon>
        <taxon>Fungi</taxon>
        <taxon>Dikarya</taxon>
        <taxon>Ascomycota</taxon>
        <taxon>Pezizomycotina</taxon>
        <taxon>Sordariomycetes</taxon>
        <taxon>Xylariomycetidae</taxon>
        <taxon>Amphisphaeriales</taxon>
        <taxon>Sporocadaceae</taxon>
        <taxon>Pestalotiopsis</taxon>
    </lineage>
</organism>
<dbReference type="Gene3D" id="3.90.1150.10">
    <property type="entry name" value="Aspartate Aminotransferase, domain 1"/>
    <property type="match status" value="1"/>
</dbReference>
<dbReference type="KEGG" id="pfy:PFICI_09671"/>
<dbReference type="GO" id="GO:0030170">
    <property type="term" value="F:pyridoxal phosphate binding"/>
    <property type="evidence" value="ECO:0007669"/>
    <property type="project" value="InterPro"/>
</dbReference>
<accession>W3WUW9</accession>
<dbReference type="AlphaFoldDB" id="W3WUW9"/>
<evidence type="ECO:0000256" key="4">
    <source>
        <dbReference type="ARBA" id="ARBA00022679"/>
    </source>
</evidence>
<dbReference type="InterPro" id="IPR015421">
    <property type="entry name" value="PyrdxlP-dep_Trfase_major"/>
</dbReference>
<reference evidence="8" key="1">
    <citation type="journal article" date="2015" name="BMC Genomics">
        <title>Genomic and transcriptomic analysis of the endophytic fungus Pestalotiopsis fici reveals its lifestyle and high potential for synthesis of natural products.</title>
        <authorList>
            <person name="Wang X."/>
            <person name="Zhang X."/>
            <person name="Liu L."/>
            <person name="Xiang M."/>
            <person name="Wang W."/>
            <person name="Sun X."/>
            <person name="Che Y."/>
            <person name="Guo L."/>
            <person name="Liu G."/>
            <person name="Guo L."/>
            <person name="Wang C."/>
            <person name="Yin W.B."/>
            <person name="Stadler M."/>
            <person name="Zhang X."/>
            <person name="Liu X."/>
        </authorList>
    </citation>
    <scope>NUCLEOTIDE SEQUENCE [LARGE SCALE GENOMIC DNA]</scope>
    <source>
        <strain evidence="8">W106-1 / CGMCC3.15140</strain>
    </source>
</reference>
<keyword evidence="3" id="KW-0032">Aminotransferase</keyword>
<name>W3WUW9_PESFW</name>
<dbReference type="RefSeq" id="XP_007836443.1">
    <property type="nucleotide sequence ID" value="XM_007838252.1"/>
</dbReference>
<evidence type="ECO:0000259" key="6">
    <source>
        <dbReference type="Pfam" id="PF00155"/>
    </source>
</evidence>
<dbReference type="EMBL" id="KI912115">
    <property type="protein sequence ID" value="ETS77609.1"/>
    <property type="molecule type" value="Genomic_DNA"/>
</dbReference>
<dbReference type="OMA" id="HSKTINC"/>
<evidence type="ECO:0000256" key="1">
    <source>
        <dbReference type="ARBA" id="ARBA00001933"/>
    </source>
</evidence>
<dbReference type="GO" id="GO:0008483">
    <property type="term" value="F:transaminase activity"/>
    <property type="evidence" value="ECO:0007669"/>
    <property type="project" value="UniProtKB-KW"/>
</dbReference>
<evidence type="ECO:0000256" key="3">
    <source>
        <dbReference type="ARBA" id="ARBA00022576"/>
    </source>
</evidence>
<feature type="domain" description="Aminotransferase class I/classII large" evidence="6">
    <location>
        <begin position="35"/>
        <end position="410"/>
    </location>
</feature>
<comment type="similarity">
    <text evidence="2">Belongs to the class-I pyridoxal-phosphate-dependent aminotransferase family.</text>
</comment>
<comment type="cofactor">
    <cofactor evidence="1">
        <name>pyridoxal 5'-phosphate</name>
        <dbReference type="ChEBI" id="CHEBI:597326"/>
    </cofactor>
</comment>
<protein>
    <recommendedName>
        <fullName evidence="6">Aminotransferase class I/classII large domain-containing protein</fullName>
    </recommendedName>
</protein>
<dbReference type="Proteomes" id="UP000030651">
    <property type="component" value="Unassembled WGS sequence"/>
</dbReference>
<gene>
    <name evidence="7" type="ORF">PFICI_09671</name>
</gene>
<dbReference type="Pfam" id="PF00155">
    <property type="entry name" value="Aminotran_1_2"/>
    <property type="match status" value="1"/>
</dbReference>
<evidence type="ECO:0000256" key="2">
    <source>
        <dbReference type="ARBA" id="ARBA00007441"/>
    </source>
</evidence>
<keyword evidence="5" id="KW-0663">Pyridoxal phosphate</keyword>
<dbReference type="InterPro" id="IPR015422">
    <property type="entry name" value="PyrdxlP-dep_Trfase_small"/>
</dbReference>
<dbReference type="eggNOG" id="KOG0256">
    <property type="taxonomic scope" value="Eukaryota"/>
</dbReference>
<dbReference type="SUPFAM" id="SSF53383">
    <property type="entry name" value="PLP-dependent transferases"/>
    <property type="match status" value="1"/>
</dbReference>
<evidence type="ECO:0000313" key="7">
    <source>
        <dbReference type="EMBL" id="ETS77609.1"/>
    </source>
</evidence>
<evidence type="ECO:0000256" key="5">
    <source>
        <dbReference type="ARBA" id="ARBA00022898"/>
    </source>
</evidence>
<dbReference type="GO" id="GO:0006520">
    <property type="term" value="P:amino acid metabolic process"/>
    <property type="evidence" value="ECO:0007669"/>
    <property type="project" value="TreeGrafter"/>
</dbReference>
<evidence type="ECO:0000313" key="8">
    <source>
        <dbReference type="Proteomes" id="UP000030651"/>
    </source>
</evidence>
<keyword evidence="4" id="KW-0808">Transferase</keyword>
<dbReference type="InterPro" id="IPR015424">
    <property type="entry name" value="PyrdxlP-dep_Trfase"/>
</dbReference>
<dbReference type="PANTHER" id="PTHR43795:SF32">
    <property type="entry name" value="AMINOTRANSFERASE GLII-RELATED"/>
    <property type="match status" value="1"/>
</dbReference>